<protein>
    <submittedName>
        <fullName evidence="1">Uncharacterized protein</fullName>
    </submittedName>
</protein>
<dbReference type="HOGENOM" id="CLU_3040787_0_0_5"/>
<comment type="caution">
    <text evidence="1">The sequence shown here is derived from an EMBL/GenBank/DDBJ whole genome shotgun (WGS) entry which is preliminary data.</text>
</comment>
<name>J0QRE6_9HYPH</name>
<evidence type="ECO:0000313" key="1">
    <source>
        <dbReference type="EMBL" id="EJF85634.1"/>
    </source>
</evidence>
<gene>
    <name evidence="1" type="ORF">MCW_00621</name>
</gene>
<dbReference type="EMBL" id="AILX01000007">
    <property type="protein sequence ID" value="EJF85634.1"/>
    <property type="molecule type" value="Genomic_DNA"/>
</dbReference>
<dbReference type="AlphaFoldDB" id="J0QRE6"/>
<dbReference type="STRING" id="1094564.MCW_00621"/>
<organism evidence="1 2">
    <name type="scientific">Cardidatus Bartonella washoeensis 085-0475</name>
    <dbReference type="NCBI Taxonomy" id="1094564"/>
    <lineage>
        <taxon>Bacteria</taxon>
        <taxon>Pseudomonadati</taxon>
        <taxon>Pseudomonadota</taxon>
        <taxon>Alphaproteobacteria</taxon>
        <taxon>Hyphomicrobiales</taxon>
        <taxon>Bartonellaceae</taxon>
        <taxon>Bartonella</taxon>
    </lineage>
</organism>
<accession>J0QRE6</accession>
<reference evidence="1 2" key="1">
    <citation type="submission" date="2012-03" db="EMBL/GenBank/DDBJ databases">
        <title>The Genome Sequence of Bartonella washoensis 085-0475.</title>
        <authorList>
            <consortium name="The Broad Institute Genome Sequencing Platform"/>
            <consortium name="The Broad Institute Genome Sequencing Center for Infectious Disease"/>
            <person name="Feldgarden M."/>
            <person name="Kirby J."/>
            <person name="Kosoy M."/>
            <person name="Birtles R."/>
            <person name="Probert W.S."/>
            <person name="Chiaraviglio L."/>
            <person name="Young S.K."/>
            <person name="Zeng Q."/>
            <person name="Gargeya S."/>
            <person name="Fitzgerald M."/>
            <person name="Haas B."/>
            <person name="Abouelleil A."/>
            <person name="Alvarado L."/>
            <person name="Arachchi H.M."/>
            <person name="Berlin A."/>
            <person name="Chapman S.B."/>
            <person name="Gearin G."/>
            <person name="Goldberg J."/>
            <person name="Griggs A."/>
            <person name="Gujja S."/>
            <person name="Hansen M."/>
            <person name="Heiman D."/>
            <person name="Howarth C."/>
            <person name="Larimer J."/>
            <person name="Lui A."/>
            <person name="MacDonald P.J.P."/>
            <person name="McCowen C."/>
            <person name="Montmayeur A."/>
            <person name="Murphy C."/>
            <person name="Neiman D."/>
            <person name="Pearson M."/>
            <person name="Priest M."/>
            <person name="Roberts A."/>
            <person name="Saif S."/>
            <person name="Shea T."/>
            <person name="Sisk P."/>
            <person name="Stolte C."/>
            <person name="Sykes S."/>
            <person name="Wortman J."/>
            <person name="Nusbaum C."/>
            <person name="Birren B."/>
        </authorList>
    </citation>
    <scope>NUCLEOTIDE SEQUENCE [LARGE SCALE GENOMIC DNA]</scope>
    <source>
        <strain evidence="1 2">085-0475</strain>
    </source>
</reference>
<sequence length="54" mass="6813">MILSLPLLFDQYMYVEFEMKDTGKFFHIVFWFLKLKEYVSIFIYPWRNYCDETL</sequence>
<evidence type="ECO:0000313" key="2">
    <source>
        <dbReference type="Proteomes" id="UP000002646"/>
    </source>
</evidence>
<dbReference type="Proteomes" id="UP000002646">
    <property type="component" value="Unassembled WGS sequence"/>
</dbReference>
<proteinExistence type="predicted"/>